<dbReference type="SUPFAM" id="SSF55797">
    <property type="entry name" value="PR-1-like"/>
    <property type="match status" value="3"/>
</dbReference>
<dbReference type="InterPro" id="IPR018244">
    <property type="entry name" value="Allrgn_V5/Tpx1_CS"/>
</dbReference>
<sequence length="531" mass="59643">MADANFQREFLETHNAYRLKHNTPKMTLSSELSASAQKWANHLLAIGALQHSKPEDRKNIGENIYNMWSSATLKLTGKEAVDSWYREIKAYNWSRPGFSSNTGHFTQVVWKDSKELGVGMATDGHKVFVVGQYRPAGNMNMAGYFEKNVLPKALATLRFSTSPADLPAPVSLCSRSSRSVPRSSLSVKAYQLIMYLFSTDASFQQEFLETHNAYRLKHNTPKMTLSSELSASAQKWANHLLAIGALQHSDTQDGENVYNMWSSATLKLTGKEAVDSWYSEIKDYNWSRPGFSSNTGHFTQVVWKDSKELGVGMATDGHKVFVVGQYRPAGNMNMAGYFEKNVLPKVTTTFEMFKPFEIIKSRVCPLLCVGSVTYASFQREFLETHNAYRLKHNTPKMTLSSELSASAQKWANHLLAIGALQHSKPEDRKNIGENVYNMWSSATLKLTGKEAVDSWYSEIKNYNWSRPGFSSNTGHFTQVVWKDSKELGVGMATDGHKVFVVGQYRPAGNMNMAGFFEKNVLPKGNILPQFC</sequence>
<dbReference type="InterPro" id="IPR001283">
    <property type="entry name" value="CRISP-related"/>
</dbReference>
<dbReference type="Gene3D" id="3.40.33.10">
    <property type="entry name" value="CAP"/>
    <property type="match status" value="3"/>
</dbReference>
<dbReference type="InterPro" id="IPR014044">
    <property type="entry name" value="CAP_dom"/>
</dbReference>
<dbReference type="InterPro" id="IPR034113">
    <property type="entry name" value="SCP_GAPR1-like"/>
</dbReference>
<feature type="domain" description="SCP" evidence="2">
    <location>
        <begin position="376"/>
        <end position="512"/>
    </location>
</feature>
<dbReference type="PRINTS" id="PR00837">
    <property type="entry name" value="V5TPXLIKE"/>
</dbReference>
<dbReference type="PROSITE" id="PS01009">
    <property type="entry name" value="CRISP_1"/>
    <property type="match status" value="3"/>
</dbReference>
<reference evidence="3" key="2">
    <citation type="submission" date="2025-09" db="UniProtKB">
        <authorList>
            <consortium name="Ensembl"/>
        </authorList>
    </citation>
    <scope>IDENTIFICATION</scope>
</reference>
<evidence type="ECO:0000313" key="3">
    <source>
        <dbReference type="Ensembl" id="ENSSLUP00000055462.1"/>
    </source>
</evidence>
<keyword evidence="4" id="KW-1185">Reference proteome</keyword>
<organism evidence="3 4">
    <name type="scientific">Sander lucioperca</name>
    <name type="common">Pike-perch</name>
    <name type="synonym">Perca lucioperca</name>
    <dbReference type="NCBI Taxonomy" id="283035"/>
    <lineage>
        <taxon>Eukaryota</taxon>
        <taxon>Metazoa</taxon>
        <taxon>Chordata</taxon>
        <taxon>Craniata</taxon>
        <taxon>Vertebrata</taxon>
        <taxon>Euteleostomi</taxon>
        <taxon>Actinopterygii</taxon>
        <taxon>Neopterygii</taxon>
        <taxon>Teleostei</taxon>
        <taxon>Neoteleostei</taxon>
        <taxon>Acanthomorphata</taxon>
        <taxon>Eupercaria</taxon>
        <taxon>Perciformes</taxon>
        <taxon>Percoidei</taxon>
        <taxon>Percidae</taxon>
        <taxon>Luciopercinae</taxon>
        <taxon>Sander</taxon>
    </lineage>
</organism>
<comment type="similarity">
    <text evidence="1">Belongs to the CRISP family.</text>
</comment>
<proteinExistence type="inferred from homology"/>
<feature type="domain" description="SCP" evidence="2">
    <location>
        <begin position="5"/>
        <end position="141"/>
    </location>
</feature>
<evidence type="ECO:0000259" key="2">
    <source>
        <dbReference type="SMART" id="SM00198"/>
    </source>
</evidence>
<name>A0A8D0ASN6_SANLU</name>
<dbReference type="CDD" id="cd05382">
    <property type="entry name" value="CAP_GAPR1-like"/>
    <property type="match status" value="3"/>
</dbReference>
<dbReference type="GeneTree" id="ENSGT00940000165492"/>
<evidence type="ECO:0000313" key="4">
    <source>
        <dbReference type="Proteomes" id="UP000694568"/>
    </source>
</evidence>
<evidence type="ECO:0000256" key="1">
    <source>
        <dbReference type="ARBA" id="ARBA00009923"/>
    </source>
</evidence>
<dbReference type="Proteomes" id="UP000694568">
    <property type="component" value="Unplaced"/>
</dbReference>
<dbReference type="GO" id="GO:0005576">
    <property type="term" value="C:extracellular region"/>
    <property type="evidence" value="ECO:0007669"/>
    <property type="project" value="InterPro"/>
</dbReference>
<protein>
    <recommendedName>
        <fullName evidence="2">SCP domain-containing protein</fullName>
    </recommendedName>
</protein>
<reference evidence="3" key="1">
    <citation type="submission" date="2025-08" db="UniProtKB">
        <authorList>
            <consortium name="Ensembl"/>
        </authorList>
    </citation>
    <scope>IDENTIFICATION</scope>
</reference>
<dbReference type="InterPro" id="IPR002413">
    <property type="entry name" value="V5_allergen-like"/>
</dbReference>
<dbReference type="FunFam" id="3.40.33.10:FF:000002">
    <property type="entry name" value="Golgi-associated plant pathogenesis-related protein 1"/>
    <property type="match status" value="3"/>
</dbReference>
<dbReference type="AlphaFoldDB" id="A0A8D0ASN6"/>
<dbReference type="SMART" id="SM00198">
    <property type="entry name" value="SCP"/>
    <property type="match status" value="3"/>
</dbReference>
<dbReference type="InterPro" id="IPR035940">
    <property type="entry name" value="CAP_sf"/>
</dbReference>
<feature type="domain" description="SCP" evidence="2">
    <location>
        <begin position="202"/>
        <end position="334"/>
    </location>
</feature>
<accession>A0A8D0ASN6</accession>
<dbReference type="Ensembl" id="ENSSLUT00000057075.1">
    <property type="protein sequence ID" value="ENSSLUP00000055462.1"/>
    <property type="gene ID" value="ENSSLUG00000023910.1"/>
</dbReference>
<dbReference type="Pfam" id="PF00188">
    <property type="entry name" value="CAP"/>
    <property type="match status" value="3"/>
</dbReference>
<dbReference type="PANTHER" id="PTHR10334">
    <property type="entry name" value="CYSTEINE-RICH SECRETORY PROTEIN-RELATED"/>
    <property type="match status" value="1"/>
</dbReference>
<dbReference type="PRINTS" id="PR00838">
    <property type="entry name" value="V5ALLERGEN"/>
</dbReference>